<evidence type="ECO:0000256" key="3">
    <source>
        <dbReference type="ARBA" id="ARBA00022723"/>
    </source>
</evidence>
<dbReference type="GO" id="GO:0043175">
    <property type="term" value="F:RNA polymerase core enzyme binding"/>
    <property type="evidence" value="ECO:0007669"/>
    <property type="project" value="UniProtKB-UniRule"/>
</dbReference>
<comment type="subcellular location">
    <subcellularLocation>
        <location evidence="1 12">Nucleus</location>
    </subcellularLocation>
</comment>
<dbReference type="GO" id="GO:0005634">
    <property type="term" value="C:nucleus"/>
    <property type="evidence" value="ECO:0007669"/>
    <property type="project" value="UniProtKB-SubCell"/>
</dbReference>
<feature type="compositionally biased region" description="Basic and acidic residues" evidence="13">
    <location>
        <begin position="262"/>
        <end position="275"/>
    </location>
</feature>
<evidence type="ECO:0000256" key="12">
    <source>
        <dbReference type="RuleBase" id="RU367080"/>
    </source>
</evidence>
<gene>
    <name evidence="15" type="ORF">BJ878DRAFT_491287</name>
</gene>
<dbReference type="InterPro" id="IPR039693">
    <property type="entry name" value="Rtr1/RPAP2"/>
</dbReference>
<dbReference type="PROSITE" id="PS51479">
    <property type="entry name" value="ZF_RTR1"/>
    <property type="match status" value="1"/>
</dbReference>
<evidence type="ECO:0000256" key="9">
    <source>
        <dbReference type="ARBA" id="ARBA00047761"/>
    </source>
</evidence>
<evidence type="ECO:0000256" key="10">
    <source>
        <dbReference type="ARBA" id="ARBA00048336"/>
    </source>
</evidence>
<organism evidence="15 16">
    <name type="scientific">Calycina marina</name>
    <dbReference type="NCBI Taxonomy" id="1763456"/>
    <lineage>
        <taxon>Eukaryota</taxon>
        <taxon>Fungi</taxon>
        <taxon>Dikarya</taxon>
        <taxon>Ascomycota</taxon>
        <taxon>Pezizomycotina</taxon>
        <taxon>Leotiomycetes</taxon>
        <taxon>Helotiales</taxon>
        <taxon>Pezizellaceae</taxon>
        <taxon>Calycina</taxon>
    </lineage>
</organism>
<dbReference type="Pfam" id="PF04181">
    <property type="entry name" value="RPAP2_Rtr1"/>
    <property type="match status" value="1"/>
</dbReference>
<feature type="region of interest" description="Disordered" evidence="13">
    <location>
        <begin position="1"/>
        <end position="25"/>
    </location>
</feature>
<evidence type="ECO:0000256" key="6">
    <source>
        <dbReference type="ARBA" id="ARBA00022833"/>
    </source>
</evidence>
<dbReference type="PANTHER" id="PTHR14732:SF0">
    <property type="entry name" value="RNA POLYMERASE II SUBUNIT B1 CTD PHOSPHATASE RPAP2-RELATED"/>
    <property type="match status" value="1"/>
</dbReference>
<reference evidence="15" key="1">
    <citation type="journal article" date="2021" name="IMA Fungus">
        <title>Genomic characterization of three marine fungi, including Emericellopsis atlantica sp. nov. with signatures of a generalist lifestyle and marine biomass degradation.</title>
        <authorList>
            <person name="Hagestad O.C."/>
            <person name="Hou L."/>
            <person name="Andersen J.H."/>
            <person name="Hansen E.H."/>
            <person name="Altermark B."/>
            <person name="Li C."/>
            <person name="Kuhnert E."/>
            <person name="Cox R.J."/>
            <person name="Crous P.W."/>
            <person name="Spatafora J.W."/>
            <person name="Lail K."/>
            <person name="Amirebrahimi M."/>
            <person name="Lipzen A."/>
            <person name="Pangilinan J."/>
            <person name="Andreopoulos W."/>
            <person name="Hayes R.D."/>
            <person name="Ng V."/>
            <person name="Grigoriev I.V."/>
            <person name="Jackson S.A."/>
            <person name="Sutton T.D.S."/>
            <person name="Dobson A.D.W."/>
            <person name="Rama T."/>
        </authorList>
    </citation>
    <scope>NUCLEOTIDE SEQUENCE</scope>
    <source>
        <strain evidence="15">TRa3180A</strain>
    </source>
</reference>
<dbReference type="InterPro" id="IPR038534">
    <property type="entry name" value="Rtr1/RPAP2_sf"/>
</dbReference>
<evidence type="ECO:0000256" key="4">
    <source>
        <dbReference type="ARBA" id="ARBA00022771"/>
    </source>
</evidence>
<dbReference type="PANTHER" id="PTHR14732">
    <property type="entry name" value="RNA POLYMERASE II SUBUNIT B1 CTD PHOSPHATASE RPAP2-RELATED"/>
    <property type="match status" value="1"/>
</dbReference>
<dbReference type="GO" id="GO:0005737">
    <property type="term" value="C:cytoplasm"/>
    <property type="evidence" value="ECO:0007669"/>
    <property type="project" value="TreeGrafter"/>
</dbReference>
<evidence type="ECO:0000256" key="8">
    <source>
        <dbReference type="ARBA" id="ARBA00023242"/>
    </source>
</evidence>
<comment type="similarity">
    <text evidence="2 11 12">Belongs to the RPAP2 family.</text>
</comment>
<dbReference type="InterPro" id="IPR007308">
    <property type="entry name" value="Rtr1/RPAP2_dom"/>
</dbReference>
<evidence type="ECO:0000259" key="14">
    <source>
        <dbReference type="PROSITE" id="PS51479"/>
    </source>
</evidence>
<sequence>MAVSHAPKSILKKTTAASRPDATKTKAERDMEIALYHANLIQQQKDIAYTILESLEALIEYPLAPSHTAPNPSPVDTKNFKSMLKPFTTSDYDDLIEERNINNKCGYVLCEKANQKDGMGGRFRIAWSGRDTKIVEKRETEKWCSNECAKRALYVRVQLSERPAWERNAFEDAAIDLLDEPQISATKGIEQEMHKMKISADGQDQRNLSLERNNKTISSRSGLLADEIKENFGTGEVKAPSLGRTRELGERLDTLHLNLEGHTPKFDHTGERADGSDEDLDTDWKL</sequence>
<comment type="caution">
    <text evidence="15">The sequence shown here is derived from an EMBL/GenBank/DDBJ whole genome shotgun (WGS) entry which is preliminary data.</text>
</comment>
<dbReference type="Gene3D" id="1.25.40.820">
    <property type="match status" value="1"/>
</dbReference>
<keyword evidence="4 12" id="KW-0863">Zinc-finger</keyword>
<comment type="catalytic activity">
    <reaction evidence="9 12">
        <text>O-phospho-L-seryl-[protein] + H2O = L-seryl-[protein] + phosphate</text>
        <dbReference type="Rhea" id="RHEA:20629"/>
        <dbReference type="Rhea" id="RHEA-COMP:9863"/>
        <dbReference type="Rhea" id="RHEA-COMP:11604"/>
        <dbReference type="ChEBI" id="CHEBI:15377"/>
        <dbReference type="ChEBI" id="CHEBI:29999"/>
        <dbReference type="ChEBI" id="CHEBI:43474"/>
        <dbReference type="ChEBI" id="CHEBI:83421"/>
        <dbReference type="EC" id="3.1.3.16"/>
    </reaction>
</comment>
<protein>
    <recommendedName>
        <fullName evidence="12">RNA polymerase II subunit B1 CTD phosphatase RPAP2 homolog</fullName>
        <ecNumber evidence="12">3.1.3.16</ecNumber>
    </recommendedName>
</protein>
<dbReference type="Proteomes" id="UP000887226">
    <property type="component" value="Unassembled WGS sequence"/>
</dbReference>
<feature type="compositionally biased region" description="Acidic residues" evidence="13">
    <location>
        <begin position="276"/>
        <end position="286"/>
    </location>
</feature>
<accession>A0A9P8CJQ2</accession>
<evidence type="ECO:0000256" key="1">
    <source>
        <dbReference type="ARBA" id="ARBA00004123"/>
    </source>
</evidence>
<keyword evidence="5 12" id="KW-0378">Hydrolase</keyword>
<comment type="catalytic activity">
    <reaction evidence="10 12">
        <text>O-phospho-L-threonyl-[protein] + H2O = L-threonyl-[protein] + phosphate</text>
        <dbReference type="Rhea" id="RHEA:47004"/>
        <dbReference type="Rhea" id="RHEA-COMP:11060"/>
        <dbReference type="Rhea" id="RHEA-COMP:11605"/>
        <dbReference type="ChEBI" id="CHEBI:15377"/>
        <dbReference type="ChEBI" id="CHEBI:30013"/>
        <dbReference type="ChEBI" id="CHEBI:43474"/>
        <dbReference type="ChEBI" id="CHEBI:61977"/>
        <dbReference type="EC" id="3.1.3.16"/>
    </reaction>
</comment>
<evidence type="ECO:0000256" key="13">
    <source>
        <dbReference type="SAM" id="MobiDB-lite"/>
    </source>
</evidence>
<keyword evidence="8 12" id="KW-0539">Nucleus</keyword>
<feature type="region of interest" description="Disordered" evidence="13">
    <location>
        <begin position="256"/>
        <end position="286"/>
    </location>
</feature>
<dbReference type="EMBL" id="MU253764">
    <property type="protein sequence ID" value="KAG9247771.1"/>
    <property type="molecule type" value="Genomic_DNA"/>
</dbReference>
<keyword evidence="16" id="KW-1185">Reference proteome</keyword>
<evidence type="ECO:0000256" key="5">
    <source>
        <dbReference type="ARBA" id="ARBA00022801"/>
    </source>
</evidence>
<dbReference type="GO" id="GO:0008270">
    <property type="term" value="F:zinc ion binding"/>
    <property type="evidence" value="ECO:0007669"/>
    <property type="project" value="UniProtKB-KW"/>
</dbReference>
<proteinExistence type="inferred from homology"/>
<keyword evidence="6 12" id="KW-0862">Zinc</keyword>
<feature type="domain" description="RTR1-type" evidence="14">
    <location>
        <begin position="82"/>
        <end position="168"/>
    </location>
</feature>
<evidence type="ECO:0000256" key="2">
    <source>
        <dbReference type="ARBA" id="ARBA00005676"/>
    </source>
</evidence>
<evidence type="ECO:0000313" key="16">
    <source>
        <dbReference type="Proteomes" id="UP000887226"/>
    </source>
</evidence>
<evidence type="ECO:0000256" key="11">
    <source>
        <dbReference type="PROSITE-ProRule" id="PRU00812"/>
    </source>
</evidence>
<keyword evidence="7 12" id="KW-0904">Protein phosphatase</keyword>
<evidence type="ECO:0000313" key="15">
    <source>
        <dbReference type="EMBL" id="KAG9247771.1"/>
    </source>
</evidence>
<dbReference type="GO" id="GO:0008420">
    <property type="term" value="F:RNA polymerase II CTD heptapeptide repeat phosphatase activity"/>
    <property type="evidence" value="ECO:0007669"/>
    <property type="project" value="UniProtKB-UniRule"/>
</dbReference>
<dbReference type="AlphaFoldDB" id="A0A9P8CJQ2"/>
<keyword evidence="3 12" id="KW-0479">Metal-binding</keyword>
<dbReference type="OrthoDB" id="2590500at2759"/>
<comment type="function">
    <text evidence="12">Putative RNA polymerase II subunit B1 C-terminal domain (CTD) phosphatase involved in RNA polymerase II transcription regulation.</text>
</comment>
<evidence type="ECO:0000256" key="7">
    <source>
        <dbReference type="ARBA" id="ARBA00022912"/>
    </source>
</evidence>
<name>A0A9P8CJQ2_9HELO</name>
<dbReference type="EC" id="3.1.3.16" evidence="12"/>